<dbReference type="NCBIfam" id="TIGR00215">
    <property type="entry name" value="lpxB"/>
    <property type="match status" value="1"/>
</dbReference>
<evidence type="ECO:0000256" key="2">
    <source>
        <dbReference type="ARBA" id="ARBA00012687"/>
    </source>
</evidence>
<dbReference type="AlphaFoldDB" id="A0A3A4P2P0"/>
<name>A0A3A4P2P0_ABYX5</name>
<evidence type="ECO:0000313" key="12">
    <source>
        <dbReference type="Proteomes" id="UP000265882"/>
    </source>
</evidence>
<evidence type="ECO:0000256" key="4">
    <source>
        <dbReference type="ARBA" id="ARBA00022516"/>
    </source>
</evidence>
<dbReference type="Proteomes" id="UP000265882">
    <property type="component" value="Unassembled WGS sequence"/>
</dbReference>
<dbReference type="InterPro" id="IPR003835">
    <property type="entry name" value="Glyco_trans_19"/>
</dbReference>
<evidence type="ECO:0000256" key="3">
    <source>
        <dbReference type="ARBA" id="ARBA00020902"/>
    </source>
</evidence>
<evidence type="ECO:0000256" key="10">
    <source>
        <dbReference type="NCBIfam" id="TIGR00215"/>
    </source>
</evidence>
<gene>
    <name evidence="11" type="ORF">C4520_05895</name>
</gene>
<sequence>MSNRRLFIVAGEASGDAHAARVIKALKRIDADLLVEGLGGEEMQRAGCRLRADFVSSAVMGFARVVKRLPFFRRVLVETKRYLRENRPDALVLVDYPGFNLRLAAAAKKLRIPVAYYISPQVWAWRPGRIHKIARCIDKMIVILPFEEKLYAEIDVDVTYVGHPLLDHISETALDDEFLRQFRSGGNHACIFGLMPGSREQEIRANLPVMIETADLLLKRIPNARFLVPCSSRANLELVKTLASGRALPVEVLLGKMHETASVSRCCIVASGTAALEVACFLTPLIVVYRTNFLAWMLAQKVLRVPHISLVNILAGSEVVPEMLQSRMRPDLLAELAIELSEDGERRRQMIQDLRGVRERLGAPGASDRAAQIIRELINRAESSRAPALTE</sequence>
<dbReference type="PANTHER" id="PTHR30372:SF4">
    <property type="entry name" value="LIPID-A-DISACCHARIDE SYNTHASE, MITOCHONDRIAL-RELATED"/>
    <property type="match status" value="1"/>
</dbReference>
<dbReference type="EMBL" id="QZKU01000044">
    <property type="protein sequence ID" value="RJP23620.1"/>
    <property type="molecule type" value="Genomic_DNA"/>
</dbReference>
<comment type="catalytic activity">
    <reaction evidence="9">
        <text>a lipid X + a UDP-2-N,3-O-bis[(3R)-3-hydroxyacyl]-alpha-D-glucosamine = a lipid A disaccharide + UDP + H(+)</text>
        <dbReference type="Rhea" id="RHEA:67828"/>
        <dbReference type="ChEBI" id="CHEBI:15378"/>
        <dbReference type="ChEBI" id="CHEBI:58223"/>
        <dbReference type="ChEBI" id="CHEBI:137748"/>
        <dbReference type="ChEBI" id="CHEBI:176338"/>
        <dbReference type="ChEBI" id="CHEBI:176343"/>
        <dbReference type="EC" id="2.4.1.182"/>
    </reaction>
</comment>
<evidence type="ECO:0000256" key="6">
    <source>
        <dbReference type="ARBA" id="ARBA00022676"/>
    </source>
</evidence>
<dbReference type="PANTHER" id="PTHR30372">
    <property type="entry name" value="LIPID-A-DISACCHARIDE SYNTHASE"/>
    <property type="match status" value="1"/>
</dbReference>
<proteinExistence type="predicted"/>
<reference evidence="11 12" key="1">
    <citation type="journal article" date="2017" name="ISME J.">
        <title>Energy and carbon metabolisms in a deep terrestrial subsurface fluid microbial community.</title>
        <authorList>
            <person name="Momper L."/>
            <person name="Jungbluth S.P."/>
            <person name="Lee M.D."/>
            <person name="Amend J.P."/>
        </authorList>
    </citation>
    <scope>NUCLEOTIDE SEQUENCE [LARGE SCALE GENOMIC DNA]</scope>
    <source>
        <strain evidence="11">SURF_5</strain>
    </source>
</reference>
<evidence type="ECO:0000256" key="5">
    <source>
        <dbReference type="ARBA" id="ARBA00022556"/>
    </source>
</evidence>
<keyword evidence="8" id="KW-0443">Lipid metabolism</keyword>
<dbReference type="GO" id="GO:0016020">
    <property type="term" value="C:membrane"/>
    <property type="evidence" value="ECO:0007669"/>
    <property type="project" value="GOC"/>
</dbReference>
<keyword evidence="7 11" id="KW-0808">Transferase</keyword>
<keyword evidence="5" id="KW-0441">Lipid A biosynthesis</keyword>
<keyword evidence="4" id="KW-0444">Lipid biosynthesis</keyword>
<organism evidence="11 12">
    <name type="scientific">Abyssobacteria bacterium (strain SURF_5)</name>
    <dbReference type="NCBI Taxonomy" id="2093360"/>
    <lineage>
        <taxon>Bacteria</taxon>
        <taxon>Pseudomonadati</taxon>
        <taxon>Candidatus Hydrogenedentota</taxon>
        <taxon>Candidatus Abyssobacteria</taxon>
    </lineage>
</organism>
<dbReference type="SUPFAM" id="SSF53756">
    <property type="entry name" value="UDP-Glycosyltransferase/glycogen phosphorylase"/>
    <property type="match status" value="1"/>
</dbReference>
<comment type="caution">
    <text evidence="11">The sequence shown here is derived from an EMBL/GenBank/DDBJ whole genome shotgun (WGS) entry which is preliminary data.</text>
</comment>
<evidence type="ECO:0000256" key="1">
    <source>
        <dbReference type="ARBA" id="ARBA00002056"/>
    </source>
</evidence>
<dbReference type="EC" id="2.4.1.182" evidence="2 10"/>
<evidence type="ECO:0000256" key="8">
    <source>
        <dbReference type="ARBA" id="ARBA00023098"/>
    </source>
</evidence>
<dbReference type="GO" id="GO:0005543">
    <property type="term" value="F:phospholipid binding"/>
    <property type="evidence" value="ECO:0007669"/>
    <property type="project" value="TreeGrafter"/>
</dbReference>
<protein>
    <recommendedName>
        <fullName evidence="3 10">Lipid-A-disaccharide synthase</fullName>
        <ecNumber evidence="2 10">2.4.1.182</ecNumber>
    </recommendedName>
</protein>
<evidence type="ECO:0000256" key="9">
    <source>
        <dbReference type="ARBA" id="ARBA00048975"/>
    </source>
</evidence>
<accession>A0A3A4P2P0</accession>
<dbReference type="GO" id="GO:0009245">
    <property type="term" value="P:lipid A biosynthetic process"/>
    <property type="evidence" value="ECO:0007669"/>
    <property type="project" value="UniProtKB-UniRule"/>
</dbReference>
<evidence type="ECO:0000313" key="11">
    <source>
        <dbReference type="EMBL" id="RJP23620.1"/>
    </source>
</evidence>
<dbReference type="GO" id="GO:0008915">
    <property type="term" value="F:lipid-A-disaccharide synthase activity"/>
    <property type="evidence" value="ECO:0007669"/>
    <property type="project" value="UniProtKB-UniRule"/>
</dbReference>
<evidence type="ECO:0000256" key="7">
    <source>
        <dbReference type="ARBA" id="ARBA00022679"/>
    </source>
</evidence>
<comment type="function">
    <text evidence="1">Condensation of UDP-2,3-diacylglucosamine and 2,3-diacylglucosamine-1-phosphate to form lipid A disaccharide, a precursor of lipid A, a phosphorylated glycolipid that anchors the lipopolysaccharide to the outer membrane of the cell.</text>
</comment>
<keyword evidence="6 11" id="KW-0328">Glycosyltransferase</keyword>
<dbReference type="Pfam" id="PF02684">
    <property type="entry name" value="LpxB"/>
    <property type="match status" value="1"/>
</dbReference>